<keyword evidence="2" id="KW-0819">tRNA processing</keyword>
<keyword evidence="5" id="KW-0269">Exonuclease</keyword>
<evidence type="ECO:0000256" key="3">
    <source>
        <dbReference type="ARBA" id="ARBA00022722"/>
    </source>
</evidence>
<evidence type="ECO:0000313" key="7">
    <source>
        <dbReference type="EMBL" id="VAW83929.1"/>
    </source>
</evidence>
<dbReference type="SMART" id="SM00341">
    <property type="entry name" value="HRDC"/>
    <property type="match status" value="1"/>
</dbReference>
<protein>
    <submittedName>
        <fullName evidence="7">Ribonuclease D</fullName>
        <ecNumber evidence="7">3.1.26.3</ecNumber>
    </submittedName>
</protein>
<dbReference type="Pfam" id="PF00570">
    <property type="entry name" value="HRDC"/>
    <property type="match status" value="1"/>
</dbReference>
<dbReference type="Gene3D" id="1.10.150.80">
    <property type="entry name" value="HRDC domain"/>
    <property type="match status" value="2"/>
</dbReference>
<keyword evidence="3" id="KW-0540">Nuclease</keyword>
<dbReference type="CDD" id="cd06142">
    <property type="entry name" value="RNaseD_exo"/>
    <property type="match status" value="1"/>
</dbReference>
<dbReference type="InterPro" id="IPR010997">
    <property type="entry name" value="HRDC-like_sf"/>
</dbReference>
<dbReference type="PROSITE" id="PS50967">
    <property type="entry name" value="HRDC"/>
    <property type="match status" value="1"/>
</dbReference>
<dbReference type="EMBL" id="UOFP01000016">
    <property type="protein sequence ID" value="VAW83929.1"/>
    <property type="molecule type" value="Genomic_DNA"/>
</dbReference>
<dbReference type="Pfam" id="PF01612">
    <property type="entry name" value="DNA_pol_A_exo1"/>
    <property type="match status" value="1"/>
</dbReference>
<proteinExistence type="inferred from homology"/>
<dbReference type="GO" id="GO:0008033">
    <property type="term" value="P:tRNA processing"/>
    <property type="evidence" value="ECO:0007669"/>
    <property type="project" value="UniProtKB-KW"/>
</dbReference>
<evidence type="ECO:0000259" key="6">
    <source>
        <dbReference type="PROSITE" id="PS50967"/>
    </source>
</evidence>
<keyword evidence="4 7" id="KW-0378">Hydrolase</keyword>
<sequence>MQAHYINSAESLQQLCQQLKGASVVALDTEFMREKHYYSQFCLLQLATEDVIACVDPLAIEDLSPLMELLYDEQIIKVFHAAGQDLELFFDAYGKLPKPLFDTQIAAALLGHGSQIGYGNLVQAVLEVELDKSHSRTDWTLRPLDDAQLEYAADDVRYLLPLYHRLVADLDSLGRSSWLENDFAALADDSRYQKDDLQFWQRVRGANRLKPRQLAILRELAAWREQTAREKNRPRKWILADEVMLDVARHGPVDVTRLARIRGLNERTVSHNGDQLLALVAKGKAVEKEACPSLPRKRVPTVNQEAQADLLMSVVRMVAAKSRIAMASLANRKEIEALVMGDHEQALLQGWRGKLLGKPLLSVLNGESTLQICDGVVELSAC</sequence>
<evidence type="ECO:0000256" key="1">
    <source>
        <dbReference type="ARBA" id="ARBA00022490"/>
    </source>
</evidence>
<dbReference type="InterPro" id="IPR036397">
    <property type="entry name" value="RNaseH_sf"/>
</dbReference>
<dbReference type="InterPro" id="IPR051086">
    <property type="entry name" value="RNase_D-like"/>
</dbReference>
<feature type="domain" description="HRDC" evidence="6">
    <location>
        <begin position="210"/>
        <end position="290"/>
    </location>
</feature>
<dbReference type="SMART" id="SM00474">
    <property type="entry name" value="35EXOc"/>
    <property type="match status" value="1"/>
</dbReference>
<dbReference type="EC" id="3.1.26.3" evidence="7"/>
<dbReference type="InterPro" id="IPR006292">
    <property type="entry name" value="RNase_D"/>
</dbReference>
<dbReference type="NCBIfam" id="TIGR01388">
    <property type="entry name" value="rnd"/>
    <property type="match status" value="1"/>
</dbReference>
<dbReference type="HAMAP" id="MF_01899">
    <property type="entry name" value="RNase_D"/>
    <property type="match status" value="1"/>
</dbReference>
<keyword evidence="1" id="KW-0963">Cytoplasm</keyword>
<dbReference type="GO" id="GO:0003676">
    <property type="term" value="F:nucleic acid binding"/>
    <property type="evidence" value="ECO:0007669"/>
    <property type="project" value="InterPro"/>
</dbReference>
<dbReference type="GO" id="GO:0008408">
    <property type="term" value="F:3'-5' exonuclease activity"/>
    <property type="evidence" value="ECO:0007669"/>
    <property type="project" value="InterPro"/>
</dbReference>
<dbReference type="SUPFAM" id="SSF53098">
    <property type="entry name" value="Ribonuclease H-like"/>
    <property type="match status" value="1"/>
</dbReference>
<dbReference type="InterPro" id="IPR002121">
    <property type="entry name" value="HRDC_dom"/>
</dbReference>
<dbReference type="PANTHER" id="PTHR47649:SF1">
    <property type="entry name" value="RIBONUCLEASE D"/>
    <property type="match status" value="1"/>
</dbReference>
<dbReference type="SUPFAM" id="SSF47819">
    <property type="entry name" value="HRDC-like"/>
    <property type="match status" value="2"/>
</dbReference>
<dbReference type="GO" id="GO:0004525">
    <property type="term" value="F:ribonuclease III activity"/>
    <property type="evidence" value="ECO:0007669"/>
    <property type="project" value="UniProtKB-EC"/>
</dbReference>
<reference evidence="7" key="1">
    <citation type="submission" date="2018-06" db="EMBL/GenBank/DDBJ databases">
        <authorList>
            <person name="Zhirakovskaya E."/>
        </authorList>
    </citation>
    <scope>NUCLEOTIDE SEQUENCE</scope>
</reference>
<dbReference type="InterPro" id="IPR044876">
    <property type="entry name" value="HRDC_dom_sf"/>
</dbReference>
<evidence type="ECO:0000256" key="2">
    <source>
        <dbReference type="ARBA" id="ARBA00022694"/>
    </source>
</evidence>
<dbReference type="Gene3D" id="3.30.420.10">
    <property type="entry name" value="Ribonuclease H-like superfamily/Ribonuclease H"/>
    <property type="match status" value="1"/>
</dbReference>
<accession>A0A3B0ZCE7</accession>
<organism evidence="7">
    <name type="scientific">hydrothermal vent metagenome</name>
    <dbReference type="NCBI Taxonomy" id="652676"/>
    <lineage>
        <taxon>unclassified sequences</taxon>
        <taxon>metagenomes</taxon>
        <taxon>ecological metagenomes</taxon>
    </lineage>
</organism>
<gene>
    <name evidence="7" type="ORF">MNBD_GAMMA18-1187</name>
</gene>
<dbReference type="InterPro" id="IPR012337">
    <property type="entry name" value="RNaseH-like_sf"/>
</dbReference>
<dbReference type="AlphaFoldDB" id="A0A3B0ZCE7"/>
<dbReference type="GO" id="GO:0033890">
    <property type="term" value="F:ribonuclease D activity"/>
    <property type="evidence" value="ECO:0007669"/>
    <property type="project" value="InterPro"/>
</dbReference>
<evidence type="ECO:0000256" key="5">
    <source>
        <dbReference type="ARBA" id="ARBA00022839"/>
    </source>
</evidence>
<dbReference type="InterPro" id="IPR002562">
    <property type="entry name" value="3'-5'_exonuclease_dom"/>
</dbReference>
<evidence type="ECO:0000256" key="4">
    <source>
        <dbReference type="ARBA" id="ARBA00022801"/>
    </source>
</evidence>
<dbReference type="PANTHER" id="PTHR47649">
    <property type="entry name" value="RIBONUCLEASE D"/>
    <property type="match status" value="1"/>
</dbReference>
<dbReference type="GO" id="GO:0000166">
    <property type="term" value="F:nucleotide binding"/>
    <property type="evidence" value="ECO:0007669"/>
    <property type="project" value="InterPro"/>
</dbReference>
<name>A0A3B0ZCE7_9ZZZZ</name>